<accession>A0A1F6E7I0</accession>
<evidence type="ECO:0000313" key="2">
    <source>
        <dbReference type="EMBL" id="OGG69561.1"/>
    </source>
</evidence>
<feature type="compositionally biased region" description="Basic and acidic residues" evidence="1">
    <location>
        <begin position="44"/>
        <end position="53"/>
    </location>
</feature>
<gene>
    <name evidence="2" type="ORF">A3F27_00370</name>
</gene>
<dbReference type="Proteomes" id="UP000176689">
    <property type="component" value="Unassembled WGS sequence"/>
</dbReference>
<evidence type="ECO:0000313" key="3">
    <source>
        <dbReference type="Proteomes" id="UP000176689"/>
    </source>
</evidence>
<sequence length="111" mass="11974">MQLDKFIEETLVGIQRGVKNANIAIAKQEKTPERTNGQMQYHMDSNRGDDKNKNGSISFDVAVTVISGKNVEGGGKVSVVGLSLGAGKTVSGSEQNVSRIKFQVDPFNSLY</sequence>
<feature type="region of interest" description="Disordered" evidence="1">
    <location>
        <begin position="27"/>
        <end position="54"/>
    </location>
</feature>
<proteinExistence type="predicted"/>
<evidence type="ECO:0000256" key="1">
    <source>
        <dbReference type="SAM" id="MobiDB-lite"/>
    </source>
</evidence>
<dbReference type="EMBL" id="MFLP01000030">
    <property type="protein sequence ID" value="OGG69561.1"/>
    <property type="molecule type" value="Genomic_DNA"/>
</dbReference>
<dbReference type="AlphaFoldDB" id="A0A1F6E7I0"/>
<organism evidence="2 3">
    <name type="scientific">Candidatus Kaiserbacteria bacterium RIFCSPHIGHO2_12_FULL_53_13</name>
    <dbReference type="NCBI Taxonomy" id="1798502"/>
    <lineage>
        <taxon>Bacteria</taxon>
        <taxon>Candidatus Kaiseribacteriota</taxon>
    </lineage>
</organism>
<name>A0A1F6E7I0_9BACT</name>
<comment type="caution">
    <text evidence="2">The sequence shown here is derived from an EMBL/GenBank/DDBJ whole genome shotgun (WGS) entry which is preliminary data.</text>
</comment>
<protein>
    <submittedName>
        <fullName evidence="2">Uncharacterized protein</fullName>
    </submittedName>
</protein>
<reference evidence="2 3" key="1">
    <citation type="journal article" date="2016" name="Nat. Commun.">
        <title>Thousands of microbial genomes shed light on interconnected biogeochemical processes in an aquifer system.</title>
        <authorList>
            <person name="Anantharaman K."/>
            <person name="Brown C.T."/>
            <person name="Hug L.A."/>
            <person name="Sharon I."/>
            <person name="Castelle C.J."/>
            <person name="Probst A.J."/>
            <person name="Thomas B.C."/>
            <person name="Singh A."/>
            <person name="Wilkins M.J."/>
            <person name="Karaoz U."/>
            <person name="Brodie E.L."/>
            <person name="Williams K.H."/>
            <person name="Hubbard S.S."/>
            <person name="Banfield J.F."/>
        </authorList>
    </citation>
    <scope>NUCLEOTIDE SEQUENCE [LARGE SCALE GENOMIC DNA]</scope>
</reference>